<dbReference type="InterPro" id="IPR041712">
    <property type="entry name" value="DHPS-like_MBL-fold"/>
</dbReference>
<name>A0A1G5IWU5_9BACT</name>
<dbReference type="GO" id="GO:0016740">
    <property type="term" value="F:transferase activity"/>
    <property type="evidence" value="ECO:0007669"/>
    <property type="project" value="TreeGrafter"/>
</dbReference>
<dbReference type="InterPro" id="IPR001279">
    <property type="entry name" value="Metallo-B-lactamas"/>
</dbReference>
<dbReference type="AlphaFoldDB" id="A0A1G5IWU5"/>
<dbReference type="SUPFAM" id="SSF56281">
    <property type="entry name" value="Metallo-hydrolase/oxidoreductase"/>
    <property type="match status" value="1"/>
</dbReference>
<protein>
    <submittedName>
        <fullName evidence="2">7,8-dihydropterin-6-yl-methyl-4-(Beta-D-ribofuranosyl)aminobenzene 5'-phosphate synthase</fullName>
    </submittedName>
</protein>
<evidence type="ECO:0000259" key="1">
    <source>
        <dbReference type="Pfam" id="PF00753"/>
    </source>
</evidence>
<proteinExistence type="predicted"/>
<dbReference type="Pfam" id="PF00753">
    <property type="entry name" value="Lactamase_B"/>
    <property type="match status" value="1"/>
</dbReference>
<organism evidence="2 3">
    <name type="scientific">Desulfoluna spongiiphila</name>
    <dbReference type="NCBI Taxonomy" id="419481"/>
    <lineage>
        <taxon>Bacteria</taxon>
        <taxon>Pseudomonadati</taxon>
        <taxon>Thermodesulfobacteriota</taxon>
        <taxon>Desulfobacteria</taxon>
        <taxon>Desulfobacterales</taxon>
        <taxon>Desulfolunaceae</taxon>
        <taxon>Desulfoluna</taxon>
    </lineage>
</organism>
<keyword evidence="3" id="KW-1185">Reference proteome</keyword>
<sequence>MLTFLLTVVLFLALVFLIPLALFKIKLARGIKRQQKQHAAFQAPELDTSPGVSSLTVLPLVEFHAAEPGLATEAGVSYLVTAGDTRILLDVGANEKGEHPSPLLANAKALGVDLNTIDALVLSHLHRDHVGGVPEEKEKRFSFSQGPFSMADLPVYTPEPLIGHLPQGCRPITVTEPREIAPGVWSLGPMGRSLFFMGYIEEQALAVHVKGKGMALIIGCGHPTIEGLLERCAALFPHPVFAVIGGLHFPIHEGRIKVGPVNIQKLVGSDRMPWNGLTEADVQKGIEAIKTTGATAVGLSPHDSCDWSLDRFRDAFGEAYTEVQVGRPITLAGHP</sequence>
<dbReference type="EMBL" id="FMUX01000022">
    <property type="protein sequence ID" value="SCY80533.1"/>
    <property type="molecule type" value="Genomic_DNA"/>
</dbReference>
<dbReference type="OrthoDB" id="9803916at2"/>
<gene>
    <name evidence="2" type="ORF">SAMN05216233_122112</name>
</gene>
<dbReference type="Gene3D" id="3.60.15.10">
    <property type="entry name" value="Ribonuclease Z/Hydroxyacylglutathione hydrolase-like"/>
    <property type="match status" value="1"/>
</dbReference>
<reference evidence="2 3" key="1">
    <citation type="submission" date="2016-10" db="EMBL/GenBank/DDBJ databases">
        <authorList>
            <person name="de Groot N.N."/>
        </authorList>
    </citation>
    <scope>NUCLEOTIDE SEQUENCE [LARGE SCALE GENOMIC DNA]</scope>
    <source>
        <strain evidence="2 3">AA1</strain>
    </source>
</reference>
<dbReference type="Proteomes" id="UP000198870">
    <property type="component" value="Unassembled WGS sequence"/>
</dbReference>
<feature type="domain" description="Metallo-beta-lactamase" evidence="1">
    <location>
        <begin position="74"/>
        <end position="138"/>
    </location>
</feature>
<evidence type="ECO:0000313" key="2">
    <source>
        <dbReference type="EMBL" id="SCY80533.1"/>
    </source>
</evidence>
<dbReference type="InterPro" id="IPR052926">
    <property type="entry name" value="Metallo-beta-lactamase_dom"/>
</dbReference>
<accession>A0A1G5IWU5</accession>
<dbReference type="PANTHER" id="PTHR13754:SF13">
    <property type="entry name" value="METALLO-BETA-LACTAMASE SUPERFAMILY PROTEIN (AFU_ORTHOLOGUE AFUA_3G07630)"/>
    <property type="match status" value="1"/>
</dbReference>
<evidence type="ECO:0000313" key="3">
    <source>
        <dbReference type="Proteomes" id="UP000198870"/>
    </source>
</evidence>
<dbReference type="CDD" id="cd07713">
    <property type="entry name" value="DHPS-like_MBL-fold"/>
    <property type="match status" value="1"/>
</dbReference>
<dbReference type="RefSeq" id="WP_092214454.1">
    <property type="nucleotide sequence ID" value="NZ_FMUX01000022.1"/>
</dbReference>
<dbReference type="STRING" id="419481.SAMN05216233_122112"/>
<dbReference type="InterPro" id="IPR036866">
    <property type="entry name" value="RibonucZ/Hydroxyglut_hydro"/>
</dbReference>
<dbReference type="PANTHER" id="PTHR13754">
    <property type="entry name" value="METALLO-BETA-LACTAMASE SUPERFAMILY PROTEIN"/>
    <property type="match status" value="1"/>
</dbReference>